<feature type="compositionally biased region" description="Gly residues" evidence="1">
    <location>
        <begin position="112"/>
        <end position="122"/>
    </location>
</feature>
<feature type="non-terminal residue" evidence="2">
    <location>
        <position position="326"/>
    </location>
</feature>
<organism evidence="2">
    <name type="scientific">uncultured Acetobacteraceae bacterium</name>
    <dbReference type="NCBI Taxonomy" id="169975"/>
    <lineage>
        <taxon>Bacteria</taxon>
        <taxon>Pseudomonadati</taxon>
        <taxon>Pseudomonadota</taxon>
        <taxon>Alphaproteobacteria</taxon>
        <taxon>Acetobacterales</taxon>
        <taxon>Acetobacteraceae</taxon>
        <taxon>environmental samples</taxon>
    </lineage>
</organism>
<feature type="compositionally biased region" description="Basic and acidic residues" evidence="1">
    <location>
        <begin position="262"/>
        <end position="313"/>
    </location>
</feature>
<proteinExistence type="predicted"/>
<feature type="compositionally biased region" description="Basic residues" evidence="1">
    <location>
        <begin position="63"/>
        <end position="104"/>
    </location>
</feature>
<accession>A0A6J4IX51</accession>
<dbReference type="AlphaFoldDB" id="A0A6J4IX51"/>
<name>A0A6J4IX51_9PROT</name>
<gene>
    <name evidence="2" type="ORF">AVDCRST_MAG04-2786</name>
</gene>
<feature type="region of interest" description="Disordered" evidence="1">
    <location>
        <begin position="1"/>
        <end position="155"/>
    </location>
</feature>
<sequence>GGTPQPHRLSRRPRRARRARPAGARPRELAGPPRPAGRGLAARRIGGHHRAHPPAEVAGGARPAHRHRKQGRRVRLHRRRRCRPRRAGRLHVAARLRHHRHQRNGHAPPLQGDGGLRPGVAGGDRPALHGGAQGHAVPHLQGRRGGRQARPRRSQLRHLRRRWLGARGDHPVAAAGGFPDRARALPRRGPGRAGRHGGPRAAVHVERCRHQPAHKGRHAAPARRHHPGRNAARPRRAVLRPAGLRRLRGADLVGAASPRARAGADRAAHAPGPERRAGRPRREGEDRGAGRRRRFLDAGRVRSVHPGRDREMGQGDPRQQHPRGQL</sequence>
<reference evidence="2" key="1">
    <citation type="submission" date="2020-02" db="EMBL/GenBank/DDBJ databases">
        <authorList>
            <person name="Meier V. D."/>
        </authorList>
    </citation>
    <scope>NUCLEOTIDE SEQUENCE</scope>
    <source>
        <strain evidence="2">AVDCRST_MAG04</strain>
    </source>
</reference>
<feature type="compositionally biased region" description="Basic residues" evidence="1">
    <location>
        <begin position="141"/>
        <end position="155"/>
    </location>
</feature>
<feature type="compositionally biased region" description="Basic residues" evidence="1">
    <location>
        <begin position="184"/>
        <end position="198"/>
    </location>
</feature>
<evidence type="ECO:0000256" key="1">
    <source>
        <dbReference type="SAM" id="MobiDB-lite"/>
    </source>
</evidence>
<feature type="compositionally biased region" description="Low complexity" evidence="1">
    <location>
        <begin position="248"/>
        <end position="261"/>
    </location>
</feature>
<feature type="region of interest" description="Disordered" evidence="1">
    <location>
        <begin position="170"/>
        <end position="326"/>
    </location>
</feature>
<feature type="compositionally biased region" description="Basic residues" evidence="1">
    <location>
        <begin position="8"/>
        <end position="20"/>
    </location>
</feature>
<evidence type="ECO:0000313" key="2">
    <source>
        <dbReference type="EMBL" id="CAA9264631.1"/>
    </source>
</evidence>
<feature type="non-terminal residue" evidence="2">
    <location>
        <position position="1"/>
    </location>
</feature>
<dbReference type="EMBL" id="CADCTL010000193">
    <property type="protein sequence ID" value="CAA9264631.1"/>
    <property type="molecule type" value="Genomic_DNA"/>
</dbReference>
<feature type="compositionally biased region" description="Basic residues" evidence="1">
    <location>
        <begin position="210"/>
        <end position="247"/>
    </location>
</feature>
<protein>
    <submittedName>
        <fullName evidence="2">BUG/TctC family periplasmic protein</fullName>
    </submittedName>
</protein>